<proteinExistence type="inferred from homology"/>
<feature type="signal peptide" evidence="21">
    <location>
        <begin position="1"/>
        <end position="24"/>
    </location>
</feature>
<evidence type="ECO:0000256" key="14">
    <source>
        <dbReference type="ARBA" id="ARBA00023170"/>
    </source>
</evidence>
<keyword evidence="3" id="KW-0245">EGF-like domain</keyword>
<dbReference type="Pfam" id="PF01453">
    <property type="entry name" value="B_lectin"/>
    <property type="match status" value="1"/>
</dbReference>
<evidence type="ECO:0000256" key="4">
    <source>
        <dbReference type="ARBA" id="ARBA00022679"/>
    </source>
</evidence>
<dbReference type="Gene3D" id="1.10.510.10">
    <property type="entry name" value="Transferase(Phosphotransferase) domain 1"/>
    <property type="match status" value="1"/>
</dbReference>
<dbReference type="Gene3D" id="3.30.200.20">
    <property type="entry name" value="Phosphorylase Kinase, domain 1"/>
    <property type="match status" value="1"/>
</dbReference>
<evidence type="ECO:0000259" key="22">
    <source>
        <dbReference type="PROSITE" id="PS50011"/>
    </source>
</evidence>
<evidence type="ECO:0000256" key="20">
    <source>
        <dbReference type="SAM" id="Phobius"/>
    </source>
</evidence>
<dbReference type="PROSITE" id="PS50927">
    <property type="entry name" value="BULB_LECTIN"/>
    <property type="match status" value="1"/>
</dbReference>
<dbReference type="FunFam" id="3.30.200.20:FF:000059">
    <property type="entry name" value="S-receptor-like serine/threonine-protein kinase"/>
    <property type="match status" value="1"/>
</dbReference>
<evidence type="ECO:0000256" key="3">
    <source>
        <dbReference type="ARBA" id="ARBA00022536"/>
    </source>
</evidence>
<dbReference type="PROSITE" id="PS50011">
    <property type="entry name" value="PROTEIN_KINASE_DOM"/>
    <property type="match status" value="1"/>
</dbReference>
<evidence type="ECO:0000256" key="9">
    <source>
        <dbReference type="ARBA" id="ARBA00022777"/>
    </source>
</evidence>
<evidence type="ECO:0000256" key="17">
    <source>
        <dbReference type="ARBA" id="ARBA00048679"/>
    </source>
</evidence>
<dbReference type="PIRSF" id="PIRSF000641">
    <property type="entry name" value="SRK"/>
    <property type="match status" value="1"/>
</dbReference>
<keyword evidence="4 18" id="KW-0808">Transferase</keyword>
<feature type="chain" id="PRO_5033857127" description="Receptor-like serine/threonine-protein kinase" evidence="21">
    <location>
        <begin position="25"/>
        <end position="800"/>
    </location>
</feature>
<keyword evidence="8 18" id="KW-0547">Nucleotide-binding</keyword>
<evidence type="ECO:0000256" key="11">
    <source>
        <dbReference type="ARBA" id="ARBA00022989"/>
    </source>
</evidence>
<dbReference type="SMART" id="SM00220">
    <property type="entry name" value="S_TKc"/>
    <property type="match status" value="1"/>
</dbReference>
<feature type="domain" description="Protein kinase" evidence="22">
    <location>
        <begin position="509"/>
        <end position="780"/>
    </location>
</feature>
<evidence type="ECO:0000256" key="18">
    <source>
        <dbReference type="PIRNR" id="PIRNR000641"/>
    </source>
</evidence>
<evidence type="ECO:0000256" key="6">
    <source>
        <dbReference type="ARBA" id="ARBA00022729"/>
    </source>
</evidence>
<protein>
    <recommendedName>
        <fullName evidence="18">Receptor-like serine/threonine-protein kinase</fullName>
        <ecNumber evidence="18">2.7.11.1</ecNumber>
    </recommendedName>
</protein>
<keyword evidence="11 20" id="KW-1133">Transmembrane helix</keyword>
<dbReference type="OrthoDB" id="1930390at2759"/>
<dbReference type="SUPFAM" id="SSF51110">
    <property type="entry name" value="alpha-D-mannose-specific plant lectins"/>
    <property type="match status" value="1"/>
</dbReference>
<dbReference type="AlphaFoldDB" id="A0A5N5H0H7"/>
<dbReference type="InterPro" id="IPR001480">
    <property type="entry name" value="Bulb-type_lectin_dom"/>
</dbReference>
<comment type="catalytic activity">
    <reaction evidence="17 18">
        <text>L-seryl-[protein] + ATP = O-phospho-L-seryl-[protein] + ADP + H(+)</text>
        <dbReference type="Rhea" id="RHEA:17989"/>
        <dbReference type="Rhea" id="RHEA-COMP:9863"/>
        <dbReference type="Rhea" id="RHEA-COMP:11604"/>
        <dbReference type="ChEBI" id="CHEBI:15378"/>
        <dbReference type="ChEBI" id="CHEBI:29999"/>
        <dbReference type="ChEBI" id="CHEBI:30616"/>
        <dbReference type="ChEBI" id="CHEBI:83421"/>
        <dbReference type="ChEBI" id="CHEBI:456216"/>
        <dbReference type="EC" id="2.7.11.1"/>
    </reaction>
</comment>
<comment type="similarity">
    <text evidence="18">Belongs to the protein kinase superfamily. Ser/Thr protein kinase family.</text>
</comment>
<organism evidence="25 26">
    <name type="scientific">Pyrus ussuriensis x Pyrus communis</name>
    <dbReference type="NCBI Taxonomy" id="2448454"/>
    <lineage>
        <taxon>Eukaryota</taxon>
        <taxon>Viridiplantae</taxon>
        <taxon>Streptophyta</taxon>
        <taxon>Embryophyta</taxon>
        <taxon>Tracheophyta</taxon>
        <taxon>Spermatophyta</taxon>
        <taxon>Magnoliopsida</taxon>
        <taxon>eudicotyledons</taxon>
        <taxon>Gunneridae</taxon>
        <taxon>Pentapetalae</taxon>
        <taxon>rosids</taxon>
        <taxon>fabids</taxon>
        <taxon>Rosales</taxon>
        <taxon>Rosaceae</taxon>
        <taxon>Amygdaloideae</taxon>
        <taxon>Maleae</taxon>
        <taxon>Pyrus</taxon>
    </lineage>
</organism>
<dbReference type="InterPro" id="IPR000719">
    <property type="entry name" value="Prot_kinase_dom"/>
</dbReference>
<dbReference type="PANTHER" id="PTHR47976:SF108">
    <property type="entry name" value="G-TYPE LECTIN S-RECEPTOR-LIKE SERINE_THREONINE-PROTEIN KINASE LECRK1"/>
    <property type="match status" value="1"/>
</dbReference>
<evidence type="ECO:0000313" key="26">
    <source>
        <dbReference type="Proteomes" id="UP000327157"/>
    </source>
</evidence>
<keyword evidence="7 25" id="KW-0430">Lectin</keyword>
<dbReference type="SMART" id="SM00108">
    <property type="entry name" value="B_lectin"/>
    <property type="match status" value="1"/>
</dbReference>
<evidence type="ECO:0000256" key="5">
    <source>
        <dbReference type="ARBA" id="ARBA00022692"/>
    </source>
</evidence>
<keyword evidence="26" id="KW-1185">Reference proteome</keyword>
<dbReference type="PANTHER" id="PTHR47976">
    <property type="entry name" value="G-TYPE LECTIN S-RECEPTOR-LIKE SERINE/THREONINE-PROTEIN KINASE SD2-5"/>
    <property type="match status" value="1"/>
</dbReference>
<evidence type="ECO:0000313" key="24">
    <source>
        <dbReference type="EMBL" id="KAB2604082.1"/>
    </source>
</evidence>
<reference evidence="25 26" key="2">
    <citation type="submission" date="2019-11" db="EMBL/GenBank/DDBJ databases">
        <title>A de novo genome assembly of a pear dwarfing rootstock.</title>
        <authorList>
            <person name="Wang F."/>
            <person name="Wang J."/>
            <person name="Li S."/>
            <person name="Zhang Y."/>
            <person name="Fang M."/>
            <person name="Ma L."/>
            <person name="Zhao Y."/>
            <person name="Jiang S."/>
        </authorList>
    </citation>
    <scope>NUCLEOTIDE SEQUENCE [LARGE SCALE GENOMIC DNA]</scope>
    <source>
        <strain evidence="25">S2</strain>
        <tissue evidence="25">Leaf</tissue>
    </source>
</reference>
<evidence type="ECO:0000256" key="16">
    <source>
        <dbReference type="ARBA" id="ARBA00047899"/>
    </source>
</evidence>
<keyword evidence="14 25" id="KW-0675">Receptor</keyword>
<name>A0A5N5H0H7_9ROSA</name>
<dbReference type="InterPro" id="IPR051343">
    <property type="entry name" value="G-type_lectin_kinases/EP1-like"/>
</dbReference>
<dbReference type="PROSITE" id="PS00108">
    <property type="entry name" value="PROTEIN_KINASE_ST"/>
    <property type="match status" value="1"/>
</dbReference>
<keyword evidence="15" id="KW-0325">Glycoprotein</keyword>
<evidence type="ECO:0000256" key="13">
    <source>
        <dbReference type="ARBA" id="ARBA00023157"/>
    </source>
</evidence>
<keyword evidence="10 18" id="KW-0067">ATP-binding</keyword>
<feature type="transmembrane region" description="Helical" evidence="20">
    <location>
        <begin position="447"/>
        <end position="474"/>
    </location>
</feature>
<evidence type="ECO:0000256" key="19">
    <source>
        <dbReference type="PROSITE-ProRule" id="PRU10141"/>
    </source>
</evidence>
<evidence type="ECO:0000256" key="21">
    <source>
        <dbReference type="SAM" id="SignalP"/>
    </source>
</evidence>
<dbReference type="CDD" id="cd01098">
    <property type="entry name" value="PAN_AP_plant"/>
    <property type="match status" value="1"/>
</dbReference>
<keyword evidence="12 20" id="KW-0472">Membrane</keyword>
<comment type="subcellular location">
    <subcellularLocation>
        <location evidence="1">Membrane</location>
        <topology evidence="1">Single-pass type I membrane protein</topology>
    </subcellularLocation>
</comment>
<dbReference type="InterPro" id="IPR024171">
    <property type="entry name" value="SRK-like_kinase"/>
</dbReference>
<reference evidence="25 26" key="1">
    <citation type="submission" date="2019-09" db="EMBL/GenBank/DDBJ databases">
        <authorList>
            <person name="Ou C."/>
        </authorList>
    </citation>
    <scope>NUCLEOTIDE SEQUENCE [LARGE SCALE GENOMIC DNA]</scope>
    <source>
        <strain evidence="25">S2</strain>
        <tissue evidence="25">Leaf</tissue>
    </source>
</reference>
<dbReference type="InterPro" id="IPR011009">
    <property type="entry name" value="Kinase-like_dom_sf"/>
</dbReference>
<dbReference type="GO" id="GO:0016020">
    <property type="term" value="C:membrane"/>
    <property type="evidence" value="ECO:0007669"/>
    <property type="project" value="UniProtKB-SubCell"/>
</dbReference>
<dbReference type="Proteomes" id="UP000327157">
    <property type="component" value="Unassembled WGS sequence"/>
</dbReference>
<dbReference type="InterPro" id="IPR008271">
    <property type="entry name" value="Ser/Thr_kinase_AS"/>
</dbReference>
<comment type="caution">
    <text evidence="25">The sequence shown here is derived from an EMBL/GenBank/DDBJ whole genome shotgun (WGS) entry which is preliminary data.</text>
</comment>
<feature type="domain" description="Bulb-type lectin" evidence="23">
    <location>
        <begin position="21"/>
        <end position="150"/>
    </location>
</feature>
<dbReference type="EMBL" id="SMOL01000649">
    <property type="protein sequence ID" value="KAB2604082.1"/>
    <property type="molecule type" value="Genomic_DNA"/>
</dbReference>
<dbReference type="SUPFAM" id="SSF56112">
    <property type="entry name" value="Protein kinase-like (PK-like)"/>
    <property type="match status" value="1"/>
</dbReference>
<dbReference type="CDD" id="cd14066">
    <property type="entry name" value="STKc_IRAK"/>
    <property type="match status" value="1"/>
</dbReference>
<evidence type="ECO:0000256" key="12">
    <source>
        <dbReference type="ARBA" id="ARBA00023136"/>
    </source>
</evidence>
<accession>A0A5N5H0H7</accession>
<dbReference type="Gene3D" id="2.90.10.10">
    <property type="entry name" value="Bulb-type lectin domain"/>
    <property type="match status" value="2"/>
</dbReference>
<keyword evidence="9 18" id="KW-0418">Kinase</keyword>
<keyword evidence="2 18" id="KW-0723">Serine/threonine-protein kinase</keyword>
<dbReference type="PROSITE" id="PS00107">
    <property type="entry name" value="PROTEIN_KINASE_ATP"/>
    <property type="match status" value="1"/>
</dbReference>
<dbReference type="Pfam" id="PF00069">
    <property type="entry name" value="Pkinase"/>
    <property type="match status" value="1"/>
</dbReference>
<evidence type="ECO:0000256" key="10">
    <source>
        <dbReference type="ARBA" id="ARBA00022840"/>
    </source>
</evidence>
<gene>
    <name evidence="25" type="ORF">D8674_038980</name>
    <name evidence="24" type="ORF">D8674_039032</name>
</gene>
<evidence type="ECO:0000259" key="23">
    <source>
        <dbReference type="PROSITE" id="PS50927"/>
    </source>
</evidence>
<dbReference type="GO" id="GO:0004674">
    <property type="term" value="F:protein serine/threonine kinase activity"/>
    <property type="evidence" value="ECO:0007669"/>
    <property type="project" value="UniProtKB-KW"/>
</dbReference>
<evidence type="ECO:0000313" key="25">
    <source>
        <dbReference type="EMBL" id="KAB2620283.1"/>
    </source>
</evidence>
<evidence type="ECO:0000256" key="7">
    <source>
        <dbReference type="ARBA" id="ARBA00022734"/>
    </source>
</evidence>
<evidence type="ECO:0000256" key="8">
    <source>
        <dbReference type="ARBA" id="ARBA00022741"/>
    </source>
</evidence>
<keyword evidence="5 20" id="KW-0812">Transmembrane</keyword>
<sequence>MAFELTYSLCFLLILLHLPLFTTSQPYQNISLGSSLVAQDDDSAWLSPSEEFAFGFQRIGNDGGFLLAIRFNKIQKNNVVWSAINGSLFQKGSTVEFTVDGFFIKDSETGNQQFISDQTAANGVAYAAMLDTGNFVLANKNSINLWESFHYPTNTILPTQTLSQGNVLYASYSETNYSKGRFQLNLQFDGNLVLYTTHFPLDTLNSGYWSTKTEGSGFQVVFNMSGYIFVTDKNGSVVYTVSDSDKMASVKDYYQRATLDSDGVFRHYVYHKSNGSFVETGTRAWSTFSFQPPNVCIAIEDRGPGPCGFNSICEHDDQGPTICRCPQGYTPIDVNDERKGCKQKFIPQSCDESSPESHGFVLAEMPYTDWPNGDYEHFQPVDEDWCKKSCLGDCFCAIAIYNSDQQDCYKKGIPLLNGRNDNSTPWKSLIKVGADNSTSKYGKKKEISALVLVGAALMLIISYLLIFIITYLFFSRLYSKQAKTSDLYPVVQGFNLKRFTYMELKEATEGFKEELGRGGFATVYKGVLASDNGKGVAVKRLDSMVRENDFEFKAEVSMIGGTSHKNLVKLLGFCNEGQHRILVYEFMTNGSLSSFLFGNSRPSWYQRREIALGTARGLRYLHEECSSQIIHCDIKPQNILLDDSFTARIADFGVAKLLKMDQTRTTTRFRGTKGYVAPEWFKSLPVTVKADVYSFGILLLEIICCRKHYEENMQDEEQMILADWAYGCYEQKKLHLLIKNDDDEAKEDIKNMELFLMIAFWCIQEDPSLRPTMSKVTPMLEGNLEVSVPPNPSSLYVLSK</sequence>
<keyword evidence="6 21" id="KW-0732">Signal</keyword>
<evidence type="ECO:0000256" key="15">
    <source>
        <dbReference type="ARBA" id="ARBA00023180"/>
    </source>
</evidence>
<dbReference type="InterPro" id="IPR017441">
    <property type="entry name" value="Protein_kinase_ATP_BS"/>
</dbReference>
<feature type="binding site" evidence="19">
    <location>
        <position position="539"/>
    </location>
    <ligand>
        <name>ATP</name>
        <dbReference type="ChEBI" id="CHEBI:30616"/>
    </ligand>
</feature>
<dbReference type="GO" id="GO:0005524">
    <property type="term" value="F:ATP binding"/>
    <property type="evidence" value="ECO:0007669"/>
    <property type="project" value="UniProtKB-UniRule"/>
</dbReference>
<dbReference type="FunFam" id="2.90.10.10:FF:000041">
    <property type="entry name" value="Uncharacterized protein"/>
    <property type="match status" value="1"/>
</dbReference>
<dbReference type="CDD" id="cd00053">
    <property type="entry name" value="EGF"/>
    <property type="match status" value="1"/>
</dbReference>
<dbReference type="EC" id="2.7.11.1" evidence="18"/>
<evidence type="ECO:0000256" key="1">
    <source>
        <dbReference type="ARBA" id="ARBA00004479"/>
    </source>
</evidence>
<dbReference type="FunFam" id="1.10.510.10:FF:000237">
    <property type="entry name" value="G-type lectin S-receptor-like serine/threonine-protein kinase"/>
    <property type="match status" value="1"/>
</dbReference>
<evidence type="ECO:0000256" key="2">
    <source>
        <dbReference type="ARBA" id="ARBA00022527"/>
    </source>
</evidence>
<dbReference type="GO" id="GO:0030246">
    <property type="term" value="F:carbohydrate binding"/>
    <property type="evidence" value="ECO:0007669"/>
    <property type="project" value="UniProtKB-KW"/>
</dbReference>
<comment type="catalytic activity">
    <reaction evidence="16 18">
        <text>L-threonyl-[protein] + ATP = O-phospho-L-threonyl-[protein] + ADP + H(+)</text>
        <dbReference type="Rhea" id="RHEA:46608"/>
        <dbReference type="Rhea" id="RHEA-COMP:11060"/>
        <dbReference type="Rhea" id="RHEA-COMP:11605"/>
        <dbReference type="ChEBI" id="CHEBI:15378"/>
        <dbReference type="ChEBI" id="CHEBI:30013"/>
        <dbReference type="ChEBI" id="CHEBI:30616"/>
        <dbReference type="ChEBI" id="CHEBI:61977"/>
        <dbReference type="ChEBI" id="CHEBI:456216"/>
        <dbReference type="EC" id="2.7.11.1"/>
    </reaction>
</comment>
<dbReference type="EMBL" id="SMOL01000348">
    <property type="protein sequence ID" value="KAB2620283.1"/>
    <property type="molecule type" value="Genomic_DNA"/>
</dbReference>
<keyword evidence="13" id="KW-1015">Disulfide bond</keyword>
<dbReference type="InterPro" id="IPR036426">
    <property type="entry name" value="Bulb-type_lectin_dom_sf"/>
</dbReference>